<feature type="transmembrane region" description="Helical" evidence="1">
    <location>
        <begin position="125"/>
        <end position="145"/>
    </location>
</feature>
<evidence type="ECO:0000313" key="2">
    <source>
        <dbReference type="EMBL" id="MXP08721.1"/>
    </source>
</evidence>
<protein>
    <submittedName>
        <fullName evidence="2">Uncharacterized protein</fullName>
    </submittedName>
</protein>
<keyword evidence="1" id="KW-0472">Membrane</keyword>
<evidence type="ECO:0000313" key="3">
    <source>
        <dbReference type="Proteomes" id="UP000429229"/>
    </source>
</evidence>
<accession>A0A6I4U2J1</accession>
<keyword evidence="1" id="KW-0812">Transmembrane</keyword>
<dbReference type="RefSeq" id="WP_160615251.1">
    <property type="nucleotide sequence ID" value="NZ_WTYR01000001.1"/>
</dbReference>
<organism evidence="2 3">
    <name type="scientific">Alteriqipengyuania halimionae</name>
    <dbReference type="NCBI Taxonomy" id="1926630"/>
    <lineage>
        <taxon>Bacteria</taxon>
        <taxon>Pseudomonadati</taxon>
        <taxon>Pseudomonadota</taxon>
        <taxon>Alphaproteobacteria</taxon>
        <taxon>Sphingomonadales</taxon>
        <taxon>Erythrobacteraceae</taxon>
        <taxon>Alteriqipengyuania</taxon>
    </lineage>
</organism>
<evidence type="ECO:0000256" key="1">
    <source>
        <dbReference type="SAM" id="Phobius"/>
    </source>
</evidence>
<sequence length="147" mass="15864">MTTHLERAQIDAIADILPQFAPAEPQVEPVEVVRTFDFPPAVHLGICGVFLAYLAVMGFGLASPGLLIPRAIFALFTVALFAVPALWARMGPPNAAWKRSWSDFTQRGVMTLNGRVSAISAMAQLYIVPAVVLMWGIAIVAIWGMTA</sequence>
<reference evidence="2 3" key="1">
    <citation type="submission" date="2019-12" db="EMBL/GenBank/DDBJ databases">
        <title>Genomic-based taxomic classification of the family Erythrobacteraceae.</title>
        <authorList>
            <person name="Xu L."/>
        </authorList>
    </citation>
    <scope>NUCLEOTIDE SEQUENCE [LARGE SCALE GENOMIC DNA]</scope>
    <source>
        <strain evidence="2 3">LMG 29519</strain>
    </source>
</reference>
<feature type="transmembrane region" description="Helical" evidence="1">
    <location>
        <begin position="41"/>
        <end position="61"/>
    </location>
</feature>
<proteinExistence type="predicted"/>
<dbReference type="EMBL" id="WTYR01000001">
    <property type="protein sequence ID" value="MXP08721.1"/>
    <property type="molecule type" value="Genomic_DNA"/>
</dbReference>
<dbReference type="AlphaFoldDB" id="A0A6I4U2J1"/>
<dbReference type="Proteomes" id="UP000429229">
    <property type="component" value="Unassembled WGS sequence"/>
</dbReference>
<comment type="caution">
    <text evidence="2">The sequence shown here is derived from an EMBL/GenBank/DDBJ whole genome shotgun (WGS) entry which is preliminary data.</text>
</comment>
<gene>
    <name evidence="2" type="ORF">GRI68_00810</name>
</gene>
<feature type="transmembrane region" description="Helical" evidence="1">
    <location>
        <begin position="67"/>
        <end position="88"/>
    </location>
</feature>
<dbReference type="OrthoDB" id="7391283at2"/>
<name>A0A6I4U2J1_9SPHN</name>
<keyword evidence="3" id="KW-1185">Reference proteome</keyword>
<keyword evidence="1" id="KW-1133">Transmembrane helix</keyword>